<evidence type="ECO:0000256" key="1">
    <source>
        <dbReference type="SAM" id="MobiDB-lite"/>
    </source>
</evidence>
<sequence length="196" mass="21912">MMKTTIEKPGGTTREAVNVQAFWGQSFSEAINGTPIPLNFREVVVEPFDGTQDPHAHLQGFQTQMYINGGNDSLSCKLFPNTLLEVASSFVSQFVANKVKQLEAKGESLKSYLARFNNATICVNDPYQKFFVKAFQKGLRAEQFSGALALRRPSSMEEIKVHAKKHIEAEEDQAEQLEAERQPPGHRELRPRTQGG</sequence>
<accession>A0A371ENL6</accession>
<proteinExistence type="predicted"/>
<feature type="region of interest" description="Disordered" evidence="1">
    <location>
        <begin position="170"/>
        <end position="196"/>
    </location>
</feature>
<keyword evidence="3" id="KW-1185">Reference proteome</keyword>
<evidence type="ECO:0008006" key="4">
    <source>
        <dbReference type="Google" id="ProtNLM"/>
    </source>
</evidence>
<dbReference type="Proteomes" id="UP000257109">
    <property type="component" value="Unassembled WGS sequence"/>
</dbReference>
<gene>
    <name evidence="2" type="ORF">CR513_53441</name>
</gene>
<feature type="compositionally biased region" description="Basic and acidic residues" evidence="1">
    <location>
        <begin position="178"/>
        <end position="196"/>
    </location>
</feature>
<feature type="non-terminal residue" evidence="2">
    <location>
        <position position="1"/>
    </location>
</feature>
<comment type="caution">
    <text evidence="2">The sequence shown here is derived from an EMBL/GenBank/DDBJ whole genome shotgun (WGS) entry which is preliminary data.</text>
</comment>
<protein>
    <recommendedName>
        <fullName evidence="4">Retrotransposon gag domain-containing protein</fullName>
    </recommendedName>
</protein>
<organism evidence="2 3">
    <name type="scientific">Mucuna pruriens</name>
    <name type="common">Velvet bean</name>
    <name type="synonym">Dolichos pruriens</name>
    <dbReference type="NCBI Taxonomy" id="157652"/>
    <lineage>
        <taxon>Eukaryota</taxon>
        <taxon>Viridiplantae</taxon>
        <taxon>Streptophyta</taxon>
        <taxon>Embryophyta</taxon>
        <taxon>Tracheophyta</taxon>
        <taxon>Spermatophyta</taxon>
        <taxon>Magnoliopsida</taxon>
        <taxon>eudicotyledons</taxon>
        <taxon>Gunneridae</taxon>
        <taxon>Pentapetalae</taxon>
        <taxon>rosids</taxon>
        <taxon>fabids</taxon>
        <taxon>Fabales</taxon>
        <taxon>Fabaceae</taxon>
        <taxon>Papilionoideae</taxon>
        <taxon>50 kb inversion clade</taxon>
        <taxon>NPAAA clade</taxon>
        <taxon>indigoferoid/millettioid clade</taxon>
        <taxon>Phaseoleae</taxon>
        <taxon>Mucuna</taxon>
    </lineage>
</organism>
<name>A0A371ENL6_MUCPR</name>
<dbReference type="AlphaFoldDB" id="A0A371ENL6"/>
<evidence type="ECO:0000313" key="3">
    <source>
        <dbReference type="Proteomes" id="UP000257109"/>
    </source>
</evidence>
<evidence type="ECO:0000313" key="2">
    <source>
        <dbReference type="EMBL" id="RDX67651.1"/>
    </source>
</evidence>
<dbReference type="PANTHER" id="PTHR33223:SF10">
    <property type="entry name" value="AMINOTRANSFERASE-LIKE PLANT MOBILE DOMAIN-CONTAINING PROTEIN"/>
    <property type="match status" value="1"/>
</dbReference>
<dbReference type="PANTHER" id="PTHR33223">
    <property type="entry name" value="CCHC-TYPE DOMAIN-CONTAINING PROTEIN"/>
    <property type="match status" value="1"/>
</dbReference>
<dbReference type="EMBL" id="QJKJ01012897">
    <property type="protein sequence ID" value="RDX67651.1"/>
    <property type="molecule type" value="Genomic_DNA"/>
</dbReference>
<reference evidence="2" key="1">
    <citation type="submission" date="2018-05" db="EMBL/GenBank/DDBJ databases">
        <title>Draft genome of Mucuna pruriens seed.</title>
        <authorList>
            <person name="Nnadi N.E."/>
            <person name="Vos R."/>
            <person name="Hasami M.H."/>
            <person name="Devisetty U.K."/>
            <person name="Aguiy J.C."/>
        </authorList>
    </citation>
    <scope>NUCLEOTIDE SEQUENCE [LARGE SCALE GENOMIC DNA]</scope>
    <source>
        <strain evidence="2">JCA_2017</strain>
    </source>
</reference>